<dbReference type="InterPro" id="IPR045247">
    <property type="entry name" value="Oye-like"/>
</dbReference>
<dbReference type="EMBL" id="JACGCM010000999">
    <property type="protein sequence ID" value="KAF6163305.1"/>
    <property type="molecule type" value="Genomic_DNA"/>
</dbReference>
<evidence type="ECO:0000259" key="6">
    <source>
        <dbReference type="Pfam" id="PF00724"/>
    </source>
</evidence>
<dbReference type="Gene3D" id="3.20.20.70">
    <property type="entry name" value="Aldolase class I"/>
    <property type="match status" value="1"/>
</dbReference>
<dbReference type="Proteomes" id="UP000541444">
    <property type="component" value="Unassembled WGS sequence"/>
</dbReference>
<keyword evidence="3" id="KW-0285">Flavoprotein</keyword>
<dbReference type="GO" id="GO:0010181">
    <property type="term" value="F:FMN binding"/>
    <property type="evidence" value="ECO:0007669"/>
    <property type="project" value="InterPro"/>
</dbReference>
<dbReference type="AlphaFoldDB" id="A0A7J7N831"/>
<dbReference type="OrthoDB" id="1663137at2759"/>
<protein>
    <recommendedName>
        <fullName evidence="6">NADH:flavin oxidoreductase/NADH oxidase N-terminal domain-containing protein</fullName>
    </recommendedName>
</protein>
<keyword evidence="4" id="KW-0288">FMN</keyword>
<evidence type="ECO:0000256" key="2">
    <source>
        <dbReference type="ARBA" id="ARBA00005979"/>
    </source>
</evidence>
<dbReference type="GO" id="GO:0016491">
    <property type="term" value="F:oxidoreductase activity"/>
    <property type="evidence" value="ECO:0007669"/>
    <property type="project" value="InterPro"/>
</dbReference>
<reference evidence="7 8" key="1">
    <citation type="journal article" date="2020" name="IScience">
        <title>Genome Sequencing of the Endangered Kingdonia uniflora (Circaeasteraceae, Ranunculales) Reveals Potential Mechanisms of Evolutionary Specialization.</title>
        <authorList>
            <person name="Sun Y."/>
            <person name="Deng T."/>
            <person name="Zhang A."/>
            <person name="Moore M.J."/>
            <person name="Landis J.B."/>
            <person name="Lin N."/>
            <person name="Zhang H."/>
            <person name="Zhang X."/>
            <person name="Huang J."/>
            <person name="Zhang X."/>
            <person name="Sun H."/>
            <person name="Wang H."/>
        </authorList>
    </citation>
    <scope>NUCLEOTIDE SEQUENCE [LARGE SCALE GENOMIC DNA]</scope>
    <source>
        <strain evidence="7">TB1705</strain>
        <tissue evidence="7">Leaf</tissue>
    </source>
</reference>
<dbReference type="PANTHER" id="PTHR22893">
    <property type="entry name" value="NADH OXIDOREDUCTASE-RELATED"/>
    <property type="match status" value="1"/>
</dbReference>
<comment type="cofactor">
    <cofactor evidence="1">
        <name>FMN</name>
        <dbReference type="ChEBI" id="CHEBI:58210"/>
    </cofactor>
</comment>
<evidence type="ECO:0000313" key="7">
    <source>
        <dbReference type="EMBL" id="KAF6163305.1"/>
    </source>
</evidence>
<keyword evidence="5" id="KW-0521">NADP</keyword>
<organism evidence="7 8">
    <name type="scientific">Kingdonia uniflora</name>
    <dbReference type="NCBI Taxonomy" id="39325"/>
    <lineage>
        <taxon>Eukaryota</taxon>
        <taxon>Viridiplantae</taxon>
        <taxon>Streptophyta</taxon>
        <taxon>Embryophyta</taxon>
        <taxon>Tracheophyta</taxon>
        <taxon>Spermatophyta</taxon>
        <taxon>Magnoliopsida</taxon>
        <taxon>Ranunculales</taxon>
        <taxon>Circaeasteraceae</taxon>
        <taxon>Kingdonia</taxon>
    </lineage>
</organism>
<feature type="non-terminal residue" evidence="7">
    <location>
        <position position="1"/>
    </location>
</feature>
<dbReference type="SUPFAM" id="SSF51395">
    <property type="entry name" value="FMN-linked oxidoreductases"/>
    <property type="match status" value="1"/>
</dbReference>
<sequence length="176" mass="20063">DDSVKHGEFEFLSEIKLRNGGVRGEKIVSETVKIGGFGRRWFRGVRQLIDVTRQRSYEHTPGIWTKEQVEAWKPIVDVVHAKGVHVLRCYISGFQPNEQASMSSTDAPPKPILCSSRIDAKEFTPPWRLRKDEISQIVQDFRLAARNAIEAGFDGVEIHKANGYLIEQFMKDHVSD</sequence>
<keyword evidence="8" id="KW-1185">Reference proteome</keyword>
<dbReference type="InterPro" id="IPR013785">
    <property type="entry name" value="Aldolase_TIM"/>
</dbReference>
<dbReference type="InterPro" id="IPR001155">
    <property type="entry name" value="OxRdtase_FMN_N"/>
</dbReference>
<gene>
    <name evidence="7" type="ORF">GIB67_025169</name>
</gene>
<evidence type="ECO:0000256" key="4">
    <source>
        <dbReference type="ARBA" id="ARBA00022643"/>
    </source>
</evidence>
<evidence type="ECO:0000313" key="8">
    <source>
        <dbReference type="Proteomes" id="UP000541444"/>
    </source>
</evidence>
<dbReference type="PANTHER" id="PTHR22893:SF91">
    <property type="entry name" value="NADPH DEHYDROGENASE 2-RELATED"/>
    <property type="match status" value="1"/>
</dbReference>
<dbReference type="Pfam" id="PF00724">
    <property type="entry name" value="Oxidored_FMN"/>
    <property type="match status" value="1"/>
</dbReference>
<proteinExistence type="inferred from homology"/>
<accession>A0A7J7N831</accession>
<evidence type="ECO:0000256" key="5">
    <source>
        <dbReference type="ARBA" id="ARBA00022857"/>
    </source>
</evidence>
<evidence type="ECO:0000256" key="3">
    <source>
        <dbReference type="ARBA" id="ARBA00022630"/>
    </source>
</evidence>
<comment type="similarity">
    <text evidence="2">Belongs to the NADH:flavin oxidoreductase/NADH oxidase family.</text>
</comment>
<name>A0A7J7N831_9MAGN</name>
<comment type="caution">
    <text evidence="7">The sequence shown here is derived from an EMBL/GenBank/DDBJ whole genome shotgun (WGS) entry which is preliminary data.</text>
</comment>
<feature type="domain" description="NADH:flavin oxidoreductase/NADH oxidase N-terminal" evidence="6">
    <location>
        <begin position="55"/>
        <end position="173"/>
    </location>
</feature>
<evidence type="ECO:0000256" key="1">
    <source>
        <dbReference type="ARBA" id="ARBA00001917"/>
    </source>
</evidence>